<reference evidence="4 5" key="1">
    <citation type="submission" date="2024-04" db="EMBL/GenBank/DDBJ databases">
        <title>Symmetric and asymmetric DNA N6-adenine methylation regulates different biological responses in Mucorales.</title>
        <authorList>
            <consortium name="Lawrence Berkeley National Laboratory"/>
            <person name="Lax C."/>
            <person name="Mondo S.J."/>
            <person name="Osorio-Concepcion M."/>
            <person name="Muszewska A."/>
            <person name="Corrochano-Luque M."/>
            <person name="Gutierrez G."/>
            <person name="Riley R."/>
            <person name="Lipzen A."/>
            <person name="Guo J."/>
            <person name="Hundley H."/>
            <person name="Amirebrahimi M."/>
            <person name="Ng V."/>
            <person name="Lorenzo-Gutierrez D."/>
            <person name="Binder U."/>
            <person name="Yang J."/>
            <person name="Song Y."/>
            <person name="Canovas D."/>
            <person name="Navarro E."/>
            <person name="Freitag M."/>
            <person name="Gabaldon T."/>
            <person name="Grigoriev I.V."/>
            <person name="Corrochano L.M."/>
            <person name="Nicolas F.E."/>
            <person name="Garre V."/>
        </authorList>
    </citation>
    <scope>NUCLEOTIDE SEQUENCE [LARGE SCALE GENOMIC DNA]</scope>
    <source>
        <strain evidence="4 5">L51</strain>
    </source>
</reference>
<evidence type="ECO:0000313" key="5">
    <source>
        <dbReference type="Proteomes" id="UP001448207"/>
    </source>
</evidence>
<sequence length="185" mass="19862">MKAIIPEISLLCAATLMGAIPIGNHGPKILTWKEYTVNLDIGPPPQRFALFLDTGNVDSWIPSTRCDPALCPLTRFDEILSFIFIPTNQNTALVYGNGNSTVTIGVDTVSIGGAIISNQIVGLASKVYGAKYCPVATADSGSELSSSTTSLENNYSRYIDLSTYARSLTFENNGETLDADMPLNF</sequence>
<feature type="chain" id="PRO_5046773764" evidence="2">
    <location>
        <begin position="20"/>
        <end position="185"/>
    </location>
</feature>
<accession>A0ABR3AYT2</accession>
<dbReference type="InterPro" id="IPR021109">
    <property type="entry name" value="Peptidase_aspartic_dom_sf"/>
</dbReference>
<evidence type="ECO:0000259" key="3">
    <source>
        <dbReference type="PROSITE" id="PS51767"/>
    </source>
</evidence>
<organism evidence="4 5">
    <name type="scientific">Phycomyces blakesleeanus</name>
    <dbReference type="NCBI Taxonomy" id="4837"/>
    <lineage>
        <taxon>Eukaryota</taxon>
        <taxon>Fungi</taxon>
        <taxon>Fungi incertae sedis</taxon>
        <taxon>Mucoromycota</taxon>
        <taxon>Mucoromycotina</taxon>
        <taxon>Mucoromycetes</taxon>
        <taxon>Mucorales</taxon>
        <taxon>Phycomycetaceae</taxon>
        <taxon>Phycomyces</taxon>
    </lineage>
</organism>
<evidence type="ECO:0000256" key="1">
    <source>
        <dbReference type="ARBA" id="ARBA00007447"/>
    </source>
</evidence>
<dbReference type="Pfam" id="PF00026">
    <property type="entry name" value="Asp"/>
    <property type="match status" value="1"/>
</dbReference>
<feature type="domain" description="Peptidase A1" evidence="3">
    <location>
        <begin position="35"/>
        <end position="185"/>
    </location>
</feature>
<evidence type="ECO:0000256" key="2">
    <source>
        <dbReference type="SAM" id="SignalP"/>
    </source>
</evidence>
<comment type="similarity">
    <text evidence="1">Belongs to the peptidase A1 family.</text>
</comment>
<dbReference type="PANTHER" id="PTHR47966">
    <property type="entry name" value="BETA-SITE APP-CLEAVING ENZYME, ISOFORM A-RELATED"/>
    <property type="match status" value="1"/>
</dbReference>
<keyword evidence="2" id="KW-0732">Signal</keyword>
<dbReference type="Gene3D" id="2.40.70.10">
    <property type="entry name" value="Acid Proteases"/>
    <property type="match status" value="1"/>
</dbReference>
<comment type="caution">
    <text evidence="4">The sequence shown here is derived from an EMBL/GenBank/DDBJ whole genome shotgun (WGS) entry which is preliminary data.</text>
</comment>
<dbReference type="SUPFAM" id="SSF50630">
    <property type="entry name" value="Acid proteases"/>
    <property type="match status" value="1"/>
</dbReference>
<keyword evidence="5" id="KW-1185">Reference proteome</keyword>
<feature type="signal peptide" evidence="2">
    <location>
        <begin position="1"/>
        <end position="19"/>
    </location>
</feature>
<protein>
    <submittedName>
        <fullName evidence="4">Aspartic peptidase domain-containing protein</fullName>
    </submittedName>
</protein>
<dbReference type="Proteomes" id="UP001448207">
    <property type="component" value="Unassembled WGS sequence"/>
</dbReference>
<dbReference type="PROSITE" id="PS51767">
    <property type="entry name" value="PEPTIDASE_A1"/>
    <property type="match status" value="1"/>
</dbReference>
<dbReference type="CDD" id="cd05471">
    <property type="entry name" value="pepsin_like"/>
    <property type="match status" value="1"/>
</dbReference>
<dbReference type="PANTHER" id="PTHR47966:SF51">
    <property type="entry name" value="BETA-SITE APP-CLEAVING ENZYME, ISOFORM A-RELATED"/>
    <property type="match status" value="1"/>
</dbReference>
<dbReference type="InterPro" id="IPR034164">
    <property type="entry name" value="Pepsin-like_dom"/>
</dbReference>
<dbReference type="EMBL" id="JBCLYO010000011">
    <property type="protein sequence ID" value="KAL0084992.1"/>
    <property type="molecule type" value="Genomic_DNA"/>
</dbReference>
<gene>
    <name evidence="4" type="ORF">J3Q64DRAFT_1849350</name>
</gene>
<name>A0ABR3AYT2_PHYBL</name>
<proteinExistence type="inferred from homology"/>
<dbReference type="InterPro" id="IPR033121">
    <property type="entry name" value="PEPTIDASE_A1"/>
</dbReference>
<evidence type="ECO:0000313" key="4">
    <source>
        <dbReference type="EMBL" id="KAL0084992.1"/>
    </source>
</evidence>
<dbReference type="InterPro" id="IPR001461">
    <property type="entry name" value="Aspartic_peptidase_A1"/>
</dbReference>